<protein>
    <submittedName>
        <fullName evidence="2">Uncharacterized protein</fullName>
    </submittedName>
</protein>
<reference evidence="2 3" key="1">
    <citation type="journal article" date="2004" name="Environ. Microbiol.">
        <title>The genome of Desulfotalea psychrophila, a sulfate-reducing bacterium from permanently cold Arctic sediments.</title>
        <authorList>
            <person name="Rabus R."/>
            <person name="Ruepp A."/>
            <person name="Frickey T."/>
            <person name="Rattei T."/>
            <person name="Fartmann B."/>
            <person name="Stark M."/>
            <person name="Bauer M."/>
            <person name="Zibat A."/>
            <person name="Lombardot T."/>
            <person name="Becker I."/>
            <person name="Amann J."/>
            <person name="Gellner K."/>
            <person name="Teeling H."/>
            <person name="Leuschner W.D."/>
            <person name="Gloeckner F.-O."/>
            <person name="Lupas A.N."/>
            <person name="Amann R."/>
            <person name="Klenk H.-P."/>
        </authorList>
    </citation>
    <scope>NUCLEOTIDE SEQUENCE [LARGE SCALE GENOMIC DNA]</scope>
    <source>
        <strain evidence="3">DSM 12343 / LSv54</strain>
        <plasmid evidence="3">large</plasmid>
    </source>
</reference>
<dbReference type="KEGG" id="dps:DPPB02"/>
<dbReference type="STRING" id="177439.DPPB02"/>
<evidence type="ECO:0000256" key="1">
    <source>
        <dbReference type="SAM" id="MobiDB-lite"/>
    </source>
</evidence>
<dbReference type="AlphaFoldDB" id="Q6AII1"/>
<dbReference type="HOGENOM" id="CLU_1956068_0_0_7"/>
<dbReference type="EMBL" id="CR522871">
    <property type="protein sequence ID" value="CAG37866.1"/>
    <property type="molecule type" value="Genomic_DNA"/>
</dbReference>
<proteinExistence type="predicted"/>
<organism evidence="2 3">
    <name type="scientific">Desulfotalea psychrophila (strain LSv54 / DSM 12343)</name>
    <dbReference type="NCBI Taxonomy" id="177439"/>
    <lineage>
        <taxon>Bacteria</taxon>
        <taxon>Pseudomonadati</taxon>
        <taxon>Thermodesulfobacteriota</taxon>
        <taxon>Desulfobulbia</taxon>
        <taxon>Desulfobulbales</taxon>
        <taxon>Desulfocapsaceae</taxon>
        <taxon>Desulfotalea</taxon>
    </lineage>
</organism>
<dbReference type="Proteomes" id="UP000000602">
    <property type="component" value="Plasmid large"/>
</dbReference>
<geneLocation type="plasmid" evidence="3">
    <name>large</name>
</geneLocation>
<name>Q6AII1_DESPS</name>
<evidence type="ECO:0000313" key="3">
    <source>
        <dbReference type="Proteomes" id="UP000000602"/>
    </source>
</evidence>
<evidence type="ECO:0000313" key="2">
    <source>
        <dbReference type="EMBL" id="CAG37866.1"/>
    </source>
</evidence>
<accession>Q6AII1</accession>
<feature type="region of interest" description="Disordered" evidence="1">
    <location>
        <begin position="1"/>
        <end position="58"/>
    </location>
</feature>
<gene>
    <name evidence="2" type="ordered locus">DPPB02</name>
</gene>
<sequence length="128" mass="14435">MVAKGKKQTEVDEGVIIPEKSRIKGLGGDPPGITSVKGNLEESDDPNKKVSPKKNTPKLGRWDVKARSFYIFSGTVEDIKDIQKYLNDNREGLDPKLTEKVLFEDMKNAYLKELVRAKRVPKDFGERS</sequence>
<keyword evidence="3" id="KW-1185">Reference proteome</keyword>